<dbReference type="GO" id="GO:0051082">
    <property type="term" value="F:unfolded protein binding"/>
    <property type="evidence" value="ECO:0007669"/>
    <property type="project" value="InterPro"/>
</dbReference>
<keyword evidence="2" id="KW-0143">Chaperone</keyword>
<evidence type="ECO:0000313" key="4">
    <source>
        <dbReference type="Proteomes" id="UP000243052"/>
    </source>
</evidence>
<dbReference type="InterPro" id="IPR009053">
    <property type="entry name" value="Prefoldin"/>
</dbReference>
<dbReference type="InterPro" id="IPR004127">
    <property type="entry name" value="Prefoldin_subunit_alpha"/>
</dbReference>
<comment type="similarity">
    <text evidence="1">Belongs to the prefoldin subunit alpha family.</text>
</comment>
<reference evidence="3 4" key="1">
    <citation type="submission" date="2016-01" db="EMBL/GenBank/DDBJ databases">
        <title>Genome sequence of the yeast Holleya sinecauda.</title>
        <authorList>
            <person name="Dietrich F.S."/>
        </authorList>
    </citation>
    <scope>NUCLEOTIDE SEQUENCE [LARGE SCALE GENOMIC DNA]</scope>
    <source>
        <strain evidence="3 4">ATCC 58844</strain>
    </source>
</reference>
<dbReference type="GO" id="GO:0005737">
    <property type="term" value="C:cytoplasm"/>
    <property type="evidence" value="ECO:0007669"/>
    <property type="project" value="TreeGrafter"/>
</dbReference>
<dbReference type="EMBL" id="CP014245">
    <property type="protein sequence ID" value="AMD21509.1"/>
    <property type="molecule type" value="Genomic_DNA"/>
</dbReference>
<dbReference type="GeneID" id="28724799"/>
<dbReference type="GO" id="GO:0006457">
    <property type="term" value="P:protein folding"/>
    <property type="evidence" value="ECO:0007669"/>
    <property type="project" value="InterPro"/>
</dbReference>
<dbReference type="PANTHER" id="PTHR12674:SF2">
    <property type="entry name" value="PREFOLDIN SUBUNIT 5"/>
    <property type="match status" value="1"/>
</dbReference>
<dbReference type="GO" id="GO:1990113">
    <property type="term" value="P:RNA polymerase I assembly"/>
    <property type="evidence" value="ECO:0007669"/>
    <property type="project" value="TreeGrafter"/>
</dbReference>
<dbReference type="NCBIfam" id="TIGR00293">
    <property type="entry name" value="prefoldin subunit alpha"/>
    <property type="match status" value="1"/>
</dbReference>
<dbReference type="STRING" id="45286.A0A0X8HU29"/>
<dbReference type="CDD" id="cd23157">
    <property type="entry name" value="Prefoldin_5"/>
    <property type="match status" value="1"/>
</dbReference>
<evidence type="ECO:0000256" key="2">
    <source>
        <dbReference type="ARBA" id="ARBA00023186"/>
    </source>
</evidence>
<dbReference type="GO" id="GO:1990114">
    <property type="term" value="P:RNA polymerase II core complex assembly"/>
    <property type="evidence" value="ECO:0007669"/>
    <property type="project" value="TreeGrafter"/>
</dbReference>
<dbReference type="GO" id="GO:1990115">
    <property type="term" value="P:RNA polymerase III assembly"/>
    <property type="evidence" value="ECO:0007669"/>
    <property type="project" value="TreeGrafter"/>
</dbReference>
<dbReference type="InterPro" id="IPR011599">
    <property type="entry name" value="PFD_alpha_archaea"/>
</dbReference>
<dbReference type="PANTHER" id="PTHR12674">
    <property type="entry name" value="PREFOLDIN SUBUNIT 5"/>
    <property type="match status" value="1"/>
</dbReference>
<sequence>MSTQQKIDLSTLNAQQLAQVKQQFDQELQHFHQSLQALNMARNKFRDCISHIKLVSQPENENQELLVPLSASLYAKGKVVDHDKFMVDVGTGYYVEKNAKDAIEFYQKKVEQLTTESGQIQKIIEEKTQSSIAIENLIRSAAIKNHGESAKAAKEIK</sequence>
<dbReference type="Pfam" id="PF02996">
    <property type="entry name" value="Prefoldin"/>
    <property type="match status" value="1"/>
</dbReference>
<dbReference type="SUPFAM" id="SSF46579">
    <property type="entry name" value="Prefoldin"/>
    <property type="match status" value="1"/>
</dbReference>
<evidence type="ECO:0000256" key="1">
    <source>
        <dbReference type="ARBA" id="ARBA00010048"/>
    </source>
</evidence>
<dbReference type="FunFam" id="1.10.287.370:FF:000004">
    <property type="entry name" value="Probable prefoldin subunit 5"/>
    <property type="match status" value="1"/>
</dbReference>
<name>A0A0X8HU29_9SACH</name>
<accession>A0A0X8HU29</accession>
<dbReference type="Gene3D" id="1.10.287.370">
    <property type="match status" value="1"/>
</dbReference>
<dbReference type="GO" id="GO:0016272">
    <property type="term" value="C:prefoldin complex"/>
    <property type="evidence" value="ECO:0007669"/>
    <property type="project" value="InterPro"/>
</dbReference>
<organism evidence="3 4">
    <name type="scientific">Eremothecium sinecaudum</name>
    <dbReference type="NCBI Taxonomy" id="45286"/>
    <lineage>
        <taxon>Eukaryota</taxon>
        <taxon>Fungi</taxon>
        <taxon>Dikarya</taxon>
        <taxon>Ascomycota</taxon>
        <taxon>Saccharomycotina</taxon>
        <taxon>Saccharomycetes</taxon>
        <taxon>Saccharomycetales</taxon>
        <taxon>Saccharomycetaceae</taxon>
        <taxon>Eremothecium</taxon>
    </lineage>
</organism>
<evidence type="ECO:0000313" key="3">
    <source>
        <dbReference type="EMBL" id="AMD21509.1"/>
    </source>
</evidence>
<dbReference type="AlphaFoldDB" id="A0A0X8HU29"/>
<dbReference type="RefSeq" id="XP_017988505.1">
    <property type="nucleotide sequence ID" value="XM_018133016.1"/>
</dbReference>
<protein>
    <submittedName>
        <fullName evidence="3">HER231Cp</fullName>
    </submittedName>
</protein>
<proteinExistence type="inferred from homology"/>
<keyword evidence="4" id="KW-1185">Reference proteome</keyword>
<dbReference type="Proteomes" id="UP000243052">
    <property type="component" value="Chromosome v"/>
</dbReference>
<gene>
    <name evidence="3" type="ORF">AW171_hschr53461</name>
</gene>
<dbReference type="OrthoDB" id="10267474at2759"/>
<dbReference type="HAMAP" id="MF_00308">
    <property type="entry name" value="PfdA"/>
    <property type="match status" value="1"/>
</dbReference>